<dbReference type="EMBL" id="SMOL01000781">
    <property type="protein sequence ID" value="KAB2595774.1"/>
    <property type="molecule type" value="Genomic_DNA"/>
</dbReference>
<sequence length="89" mass="10009">MKLALAKDILDDDDNGVQDYDSSRTTRMDMLSMPTRGKNCAGKDIRVMDFGMKCRGYHCVLLKRAQHEGAVGLPCLDVLRCGVVQEKRF</sequence>
<reference evidence="2" key="2">
    <citation type="submission" date="2019-10" db="EMBL/GenBank/DDBJ databases">
        <title>A de novo genome assembly of a pear dwarfing rootstock.</title>
        <authorList>
            <person name="Wang F."/>
            <person name="Wang J."/>
            <person name="Li S."/>
            <person name="Zhang Y."/>
            <person name="Fang M."/>
            <person name="Ma L."/>
            <person name="Zhao Y."/>
            <person name="Jiang S."/>
        </authorList>
    </citation>
    <scope>NUCLEOTIDE SEQUENCE [LARGE SCALE GENOMIC DNA]</scope>
</reference>
<reference evidence="1 2" key="1">
    <citation type="submission" date="2019-09" db="EMBL/GenBank/DDBJ databases">
        <authorList>
            <person name="Ou C."/>
        </authorList>
    </citation>
    <scope>NUCLEOTIDE SEQUENCE [LARGE SCALE GENOMIC DNA]</scope>
    <source>
        <strain evidence="1">S2</strain>
        <tissue evidence="1">Leaf</tissue>
    </source>
</reference>
<keyword evidence="2" id="KW-1185">Reference proteome</keyword>
<organism evidence="1 2">
    <name type="scientific">Pyrus ussuriensis x Pyrus communis</name>
    <dbReference type="NCBI Taxonomy" id="2448454"/>
    <lineage>
        <taxon>Eukaryota</taxon>
        <taxon>Viridiplantae</taxon>
        <taxon>Streptophyta</taxon>
        <taxon>Embryophyta</taxon>
        <taxon>Tracheophyta</taxon>
        <taxon>Spermatophyta</taxon>
        <taxon>Magnoliopsida</taxon>
        <taxon>eudicotyledons</taxon>
        <taxon>Gunneridae</taxon>
        <taxon>Pentapetalae</taxon>
        <taxon>rosids</taxon>
        <taxon>fabids</taxon>
        <taxon>Rosales</taxon>
        <taxon>Rosaceae</taxon>
        <taxon>Amygdaloideae</taxon>
        <taxon>Maleae</taxon>
        <taxon>Pyrus</taxon>
    </lineage>
</organism>
<name>A0A5N5FB92_9ROSA</name>
<dbReference type="AlphaFoldDB" id="A0A5N5FB92"/>
<dbReference type="Proteomes" id="UP000327157">
    <property type="component" value="Chromosome 7"/>
</dbReference>
<reference evidence="1 2" key="3">
    <citation type="submission" date="2019-11" db="EMBL/GenBank/DDBJ databases">
        <title>A de novo genome assembly of a pear dwarfing rootstock.</title>
        <authorList>
            <person name="Wang F."/>
            <person name="Wang J."/>
            <person name="Li S."/>
            <person name="Zhang Y."/>
            <person name="Fang M."/>
            <person name="Ma L."/>
            <person name="Zhao Y."/>
            <person name="Jiang S."/>
        </authorList>
    </citation>
    <scope>NUCLEOTIDE SEQUENCE [LARGE SCALE GENOMIC DNA]</scope>
    <source>
        <strain evidence="1">S2</strain>
        <tissue evidence="1">Leaf</tissue>
    </source>
</reference>
<evidence type="ECO:0000313" key="2">
    <source>
        <dbReference type="Proteomes" id="UP000327157"/>
    </source>
</evidence>
<proteinExistence type="predicted"/>
<protein>
    <submittedName>
        <fullName evidence="1">Uncharacterized protein</fullName>
    </submittedName>
</protein>
<accession>A0A5N5FB92</accession>
<gene>
    <name evidence="1" type="ORF">D8674_031224</name>
</gene>
<evidence type="ECO:0000313" key="1">
    <source>
        <dbReference type="EMBL" id="KAB2595774.1"/>
    </source>
</evidence>
<comment type="caution">
    <text evidence="1">The sequence shown here is derived from an EMBL/GenBank/DDBJ whole genome shotgun (WGS) entry which is preliminary data.</text>
</comment>